<dbReference type="Gene3D" id="3.30.750.44">
    <property type="match status" value="1"/>
</dbReference>
<protein>
    <submittedName>
        <fullName evidence="9">S41 family peptidase</fullName>
    </submittedName>
</protein>
<dbReference type="GO" id="GO:0030288">
    <property type="term" value="C:outer membrane-bounded periplasmic space"/>
    <property type="evidence" value="ECO:0007669"/>
    <property type="project" value="TreeGrafter"/>
</dbReference>
<evidence type="ECO:0000256" key="4">
    <source>
        <dbReference type="ARBA" id="ARBA00022825"/>
    </source>
</evidence>
<evidence type="ECO:0000256" key="6">
    <source>
        <dbReference type="SAM" id="Phobius"/>
    </source>
</evidence>
<organism evidence="9 10">
    <name type="scientific">Fluviicola chungangensis</name>
    <dbReference type="NCBI Taxonomy" id="2597671"/>
    <lineage>
        <taxon>Bacteria</taxon>
        <taxon>Pseudomonadati</taxon>
        <taxon>Bacteroidota</taxon>
        <taxon>Flavobacteriia</taxon>
        <taxon>Flavobacteriales</taxon>
        <taxon>Crocinitomicaceae</taxon>
        <taxon>Fluviicola</taxon>
    </lineage>
</organism>
<dbReference type="Gene3D" id="2.30.42.10">
    <property type="match status" value="1"/>
</dbReference>
<dbReference type="GO" id="GO:0008236">
    <property type="term" value="F:serine-type peptidase activity"/>
    <property type="evidence" value="ECO:0007669"/>
    <property type="project" value="UniProtKB-KW"/>
</dbReference>
<dbReference type="RefSeq" id="WP_144331835.1">
    <property type="nucleotide sequence ID" value="NZ_VLPL01000002.1"/>
</dbReference>
<dbReference type="GO" id="GO:0007165">
    <property type="term" value="P:signal transduction"/>
    <property type="evidence" value="ECO:0007669"/>
    <property type="project" value="TreeGrafter"/>
</dbReference>
<dbReference type="OrthoDB" id="9812068at2"/>
<evidence type="ECO:0000313" key="10">
    <source>
        <dbReference type="Proteomes" id="UP000316008"/>
    </source>
</evidence>
<dbReference type="NCBIfam" id="TIGR00225">
    <property type="entry name" value="prc"/>
    <property type="match status" value="1"/>
</dbReference>
<keyword evidence="2 5" id="KW-0645">Protease</keyword>
<evidence type="ECO:0000259" key="8">
    <source>
        <dbReference type="SMART" id="SM00245"/>
    </source>
</evidence>
<dbReference type="SMART" id="SM00228">
    <property type="entry name" value="PDZ"/>
    <property type="match status" value="1"/>
</dbReference>
<dbReference type="GO" id="GO:0004175">
    <property type="term" value="F:endopeptidase activity"/>
    <property type="evidence" value="ECO:0007669"/>
    <property type="project" value="TreeGrafter"/>
</dbReference>
<dbReference type="Proteomes" id="UP000316008">
    <property type="component" value="Unassembled WGS sequence"/>
</dbReference>
<dbReference type="PANTHER" id="PTHR32060:SF30">
    <property type="entry name" value="CARBOXY-TERMINAL PROCESSING PROTEASE CTPA"/>
    <property type="match status" value="1"/>
</dbReference>
<dbReference type="Pfam" id="PF13180">
    <property type="entry name" value="PDZ_2"/>
    <property type="match status" value="1"/>
</dbReference>
<dbReference type="GO" id="GO:0006508">
    <property type="term" value="P:proteolysis"/>
    <property type="evidence" value="ECO:0007669"/>
    <property type="project" value="UniProtKB-KW"/>
</dbReference>
<keyword evidence="3 5" id="KW-0378">Hydrolase</keyword>
<comment type="caution">
    <text evidence="9">The sequence shown here is derived from an EMBL/GenBank/DDBJ whole genome shotgun (WGS) entry which is preliminary data.</text>
</comment>
<feature type="domain" description="Tail specific protease" evidence="8">
    <location>
        <begin position="171"/>
        <end position="352"/>
    </location>
</feature>
<dbReference type="InterPro" id="IPR004447">
    <property type="entry name" value="Peptidase_S41A"/>
</dbReference>
<dbReference type="Pfam" id="PF03572">
    <property type="entry name" value="Peptidase_S41"/>
    <property type="match status" value="1"/>
</dbReference>
<keyword evidence="6" id="KW-1133">Transmembrane helix</keyword>
<dbReference type="InterPro" id="IPR001478">
    <property type="entry name" value="PDZ"/>
</dbReference>
<dbReference type="PANTHER" id="PTHR32060">
    <property type="entry name" value="TAIL-SPECIFIC PROTEASE"/>
    <property type="match status" value="1"/>
</dbReference>
<evidence type="ECO:0000256" key="5">
    <source>
        <dbReference type="RuleBase" id="RU004404"/>
    </source>
</evidence>
<comment type="similarity">
    <text evidence="1 5">Belongs to the peptidase S41A family.</text>
</comment>
<evidence type="ECO:0000256" key="2">
    <source>
        <dbReference type="ARBA" id="ARBA00022670"/>
    </source>
</evidence>
<dbReference type="Gene3D" id="3.90.226.10">
    <property type="entry name" value="2-enoyl-CoA Hydratase, Chain A, domain 1"/>
    <property type="match status" value="1"/>
</dbReference>
<dbReference type="AlphaFoldDB" id="A0A556N2P8"/>
<dbReference type="CDD" id="cd06782">
    <property type="entry name" value="cpPDZ_CPP-like"/>
    <property type="match status" value="1"/>
</dbReference>
<dbReference type="InterPro" id="IPR036034">
    <property type="entry name" value="PDZ_sf"/>
</dbReference>
<sequence>MNRKYAFIYPVLLMIFLAIGLLLGARLNQPEPQAVSGNYSKMQEIITLLDREYVDSIESKKLFEKTISDMLHELDPHSNYIPYEDLQAMNEQIDGKFGGIGIRFAIIRDTLCVTNVIPNSPSFGMGVLAGDKILMIDGKSIAHKKIRNDDVMAKLKGEPNTKVKIQLYRNKKKIEKTIVRGVIPIPSIVCAQMLDEKTGYIRLDNFSVSSAEEFHDAAARLKAKGMKKLIFDLRDNGGGVLDGAVKIADEFLPEGRKIVIIKGKKFLSTTRFARAGGLLEKTPLVLLINENSASASEIVAGAIQDNDRGMIIGRRSFGKGLVQQDFSLSDKSDLRLTIARYYTPSGRCIQKPFGESYEDYYHSNEKRRDNGEYFTPDSSVFKNATKFKTLKGRIVYDGGGIMPDIFVPLDTSNSTLYYLTLRYSGVFQQVAFDFVANKRNSWSSIQEFTRTFDTPEPLIKKLIVEGEKLKIPFDAADFARSEELIKHVMKAEIARQLFIEEGYFFIVASYDKEVQSALRFLER</sequence>
<keyword evidence="6" id="KW-0812">Transmembrane</keyword>
<gene>
    <name evidence="9" type="ORF">FO442_03845</name>
</gene>
<feature type="transmembrane region" description="Helical" evidence="6">
    <location>
        <begin position="7"/>
        <end position="25"/>
    </location>
</feature>
<dbReference type="CDD" id="cd07560">
    <property type="entry name" value="Peptidase_S41_CPP"/>
    <property type="match status" value="1"/>
</dbReference>
<evidence type="ECO:0000313" key="9">
    <source>
        <dbReference type="EMBL" id="TSJ46298.1"/>
    </source>
</evidence>
<keyword evidence="6" id="KW-0472">Membrane</keyword>
<feature type="domain" description="PDZ" evidence="7">
    <location>
        <begin position="98"/>
        <end position="171"/>
    </location>
</feature>
<evidence type="ECO:0000259" key="7">
    <source>
        <dbReference type="SMART" id="SM00228"/>
    </source>
</evidence>
<dbReference type="SMART" id="SM00245">
    <property type="entry name" value="TSPc"/>
    <property type="match status" value="1"/>
</dbReference>
<accession>A0A556N2P8</accession>
<name>A0A556N2P8_9FLAO</name>
<dbReference type="EMBL" id="VLPL01000002">
    <property type="protein sequence ID" value="TSJ46298.1"/>
    <property type="molecule type" value="Genomic_DNA"/>
</dbReference>
<dbReference type="InterPro" id="IPR005151">
    <property type="entry name" value="Tail-specific_protease"/>
</dbReference>
<dbReference type="InterPro" id="IPR029045">
    <property type="entry name" value="ClpP/crotonase-like_dom_sf"/>
</dbReference>
<evidence type="ECO:0000256" key="3">
    <source>
        <dbReference type="ARBA" id="ARBA00022801"/>
    </source>
</evidence>
<proteinExistence type="inferred from homology"/>
<keyword evidence="4 5" id="KW-0720">Serine protease</keyword>
<keyword evidence="10" id="KW-1185">Reference proteome</keyword>
<evidence type="ECO:0000256" key="1">
    <source>
        <dbReference type="ARBA" id="ARBA00009179"/>
    </source>
</evidence>
<reference evidence="9 10" key="1">
    <citation type="submission" date="2019-07" db="EMBL/GenBank/DDBJ databases">
        <authorList>
            <person name="Huq M.A."/>
        </authorList>
    </citation>
    <scope>NUCLEOTIDE SEQUENCE [LARGE SCALE GENOMIC DNA]</scope>
    <source>
        <strain evidence="9 10">MAH-3</strain>
    </source>
</reference>
<dbReference type="SUPFAM" id="SSF50156">
    <property type="entry name" value="PDZ domain-like"/>
    <property type="match status" value="1"/>
</dbReference>
<dbReference type="SUPFAM" id="SSF52096">
    <property type="entry name" value="ClpP/crotonase"/>
    <property type="match status" value="1"/>
</dbReference>